<dbReference type="Pfam" id="PF00400">
    <property type="entry name" value="WD40"/>
    <property type="match status" value="1"/>
</dbReference>
<dbReference type="SMART" id="SM00256">
    <property type="entry name" value="FBOX"/>
    <property type="match status" value="1"/>
</dbReference>
<dbReference type="SMART" id="SM00320">
    <property type="entry name" value="WD40"/>
    <property type="match status" value="3"/>
</dbReference>
<proteinExistence type="predicted"/>
<dbReference type="EMBL" id="AP028910">
    <property type="protein sequence ID" value="BES91362.1"/>
    <property type="molecule type" value="Genomic_DNA"/>
</dbReference>
<dbReference type="Gene3D" id="2.130.10.10">
    <property type="entry name" value="YVTN repeat-like/Quinoprotein amine dehydrogenase"/>
    <property type="match status" value="2"/>
</dbReference>
<dbReference type="PROSITE" id="PS50181">
    <property type="entry name" value="FBOX"/>
    <property type="match status" value="1"/>
</dbReference>
<dbReference type="InterPro" id="IPR036047">
    <property type="entry name" value="F-box-like_dom_sf"/>
</dbReference>
<name>A0ABN7AGH0_9HEMI</name>
<dbReference type="SUPFAM" id="SSF50978">
    <property type="entry name" value="WD40 repeat-like"/>
    <property type="match status" value="1"/>
</dbReference>
<evidence type="ECO:0000313" key="3">
    <source>
        <dbReference type="Proteomes" id="UP001307889"/>
    </source>
</evidence>
<dbReference type="PANTHER" id="PTHR14604">
    <property type="entry name" value="WD40 REPEAT PF20"/>
    <property type="match status" value="1"/>
</dbReference>
<dbReference type="InterPro" id="IPR001810">
    <property type="entry name" value="F-box_dom"/>
</dbReference>
<organism evidence="2 3">
    <name type="scientific">Nesidiocoris tenuis</name>
    <dbReference type="NCBI Taxonomy" id="355587"/>
    <lineage>
        <taxon>Eukaryota</taxon>
        <taxon>Metazoa</taxon>
        <taxon>Ecdysozoa</taxon>
        <taxon>Arthropoda</taxon>
        <taxon>Hexapoda</taxon>
        <taxon>Insecta</taxon>
        <taxon>Pterygota</taxon>
        <taxon>Neoptera</taxon>
        <taxon>Paraneoptera</taxon>
        <taxon>Hemiptera</taxon>
        <taxon>Heteroptera</taxon>
        <taxon>Panheteroptera</taxon>
        <taxon>Cimicomorpha</taxon>
        <taxon>Miridae</taxon>
        <taxon>Dicyphina</taxon>
        <taxon>Nesidiocoris</taxon>
    </lineage>
</organism>
<accession>A0ABN7AGH0</accession>
<dbReference type="InterPro" id="IPR015943">
    <property type="entry name" value="WD40/YVTN_repeat-like_dom_sf"/>
</dbReference>
<dbReference type="InterPro" id="IPR001680">
    <property type="entry name" value="WD40_rpt"/>
</dbReference>
<dbReference type="InterPro" id="IPR036322">
    <property type="entry name" value="WD40_repeat_dom_sf"/>
</dbReference>
<feature type="domain" description="F-box" evidence="1">
    <location>
        <begin position="22"/>
        <end position="69"/>
    </location>
</feature>
<dbReference type="Proteomes" id="UP001307889">
    <property type="component" value="Chromosome 2"/>
</dbReference>
<evidence type="ECO:0000313" key="2">
    <source>
        <dbReference type="EMBL" id="BES91362.1"/>
    </source>
</evidence>
<dbReference type="InterPro" id="IPR050995">
    <property type="entry name" value="WD-F-box_domain-protein"/>
</dbReference>
<protein>
    <submittedName>
        <fullName evidence="2">WD domain, G-beta repeat</fullName>
    </submittedName>
</protein>
<keyword evidence="3" id="KW-1185">Reference proteome</keyword>
<dbReference type="PANTHER" id="PTHR14604:SF3">
    <property type="entry name" value="SPERM-ASSOCIATED ANTIGEN 16 PROTEIN"/>
    <property type="match status" value="1"/>
</dbReference>
<dbReference type="SUPFAM" id="SSF81383">
    <property type="entry name" value="F-box domain"/>
    <property type="match status" value="1"/>
</dbReference>
<dbReference type="Gene3D" id="1.20.1280.50">
    <property type="match status" value="1"/>
</dbReference>
<gene>
    <name evidence="2" type="ORF">NTJ_04170</name>
</gene>
<sequence>MNSGLASKEAQFSRAGFQNNTTGHFLALPNEVLEDIFGFIDPIDLHESVSVVNKRIYDVIQNENFWRLRFQQRNCFRSSAYSPYLKHLGLYSHKWKSGEDMRWQDICISFERAKKLWFDNCKTIDIEAGYLTADAVHLMEKQDILLTGSRSRMLEVWNLNEPSKPVKSTSAHKSWISGVSTLEDMIITSSFDYVVKMWSASRLEPLAYLNVLNAVMSIDVRPRMIVCCTFPDLIIIDPRIARPDNFYSSPMPKGSAVQIKFWKEYVIIATRNKKLIKYDLRQQKIVDSTDIVTKNPPRVMEIKDDIAYIGDTAGYVYLYDLLENYQLIDEYQVSENAQIRFLSPRDGYMIVGSKDGQLRVVSNVKRNQESFLLSSIDLGNEIITGHYRNNNFAVVTNHANVKVFLPQRIPDHVKDTQELCQEMGMEC</sequence>
<evidence type="ECO:0000259" key="1">
    <source>
        <dbReference type="PROSITE" id="PS50181"/>
    </source>
</evidence>
<reference evidence="2 3" key="1">
    <citation type="submission" date="2023-09" db="EMBL/GenBank/DDBJ databases">
        <title>Nesidiocoris tenuis whole genome shotgun sequence.</title>
        <authorList>
            <person name="Shibata T."/>
            <person name="Shimoda M."/>
            <person name="Kobayashi T."/>
            <person name="Uehara T."/>
        </authorList>
    </citation>
    <scope>NUCLEOTIDE SEQUENCE [LARGE SCALE GENOMIC DNA]</scope>
    <source>
        <strain evidence="2 3">Japan</strain>
    </source>
</reference>
<dbReference type="Pfam" id="PF12937">
    <property type="entry name" value="F-box-like"/>
    <property type="match status" value="1"/>
</dbReference>